<feature type="transmembrane region" description="Helical" evidence="6">
    <location>
        <begin position="163"/>
        <end position="183"/>
    </location>
</feature>
<organism evidence="8 9">
    <name type="scientific">Peribacillus loiseleuriae</name>
    <dbReference type="NCBI Taxonomy" id="1679170"/>
    <lineage>
        <taxon>Bacteria</taxon>
        <taxon>Bacillati</taxon>
        <taxon>Bacillota</taxon>
        <taxon>Bacilli</taxon>
        <taxon>Bacillales</taxon>
        <taxon>Bacillaceae</taxon>
        <taxon>Peribacillus</taxon>
    </lineage>
</organism>
<dbReference type="SUPFAM" id="SSF103473">
    <property type="entry name" value="MFS general substrate transporter"/>
    <property type="match status" value="1"/>
</dbReference>
<feature type="transmembrane region" description="Helical" evidence="6">
    <location>
        <begin position="295"/>
        <end position="315"/>
    </location>
</feature>
<feature type="transmembrane region" description="Helical" evidence="6">
    <location>
        <begin position="240"/>
        <end position="259"/>
    </location>
</feature>
<feature type="transmembrane region" description="Helical" evidence="6">
    <location>
        <begin position="74"/>
        <end position="91"/>
    </location>
</feature>
<keyword evidence="5 6" id="KW-0472">Membrane</keyword>
<dbReference type="InterPro" id="IPR011701">
    <property type="entry name" value="MFS"/>
</dbReference>
<reference evidence="9" key="1">
    <citation type="submission" date="2015-07" db="EMBL/GenBank/DDBJ databases">
        <title>Genome sequencing project for genomic taxonomy and phylogenomics of Bacillus-like bacteria.</title>
        <authorList>
            <person name="Liu B."/>
            <person name="Wang J."/>
            <person name="Zhu Y."/>
            <person name="Liu G."/>
            <person name="Chen Q."/>
            <person name="Chen Z."/>
            <person name="Lan J."/>
            <person name="Che J."/>
            <person name="Ge C."/>
            <person name="Shi H."/>
            <person name="Pan Z."/>
            <person name="Liu X."/>
        </authorList>
    </citation>
    <scope>NUCLEOTIDE SEQUENCE [LARGE SCALE GENOMIC DNA]</scope>
    <source>
        <strain evidence="9">FJAT-27997</strain>
    </source>
</reference>
<keyword evidence="9" id="KW-1185">Reference proteome</keyword>
<keyword evidence="3 6" id="KW-0812">Transmembrane</keyword>
<dbReference type="PATRIC" id="fig|1679170.3.peg.3732"/>
<evidence type="ECO:0000256" key="3">
    <source>
        <dbReference type="ARBA" id="ARBA00022692"/>
    </source>
</evidence>
<name>A0A0K9GXC6_9BACI</name>
<dbReference type="AlphaFoldDB" id="A0A0K9GXC6"/>
<sequence length="388" mass="42337">MKKQILFIIVALFLVSLNLRMSIASVSPVLESIKHDLALTNGMVSLLTSIPVICMGFFAFFATSISTRFGLEKTIAYCLLLIGLATAFRAFTNSVLALLLTAFLIGIGIAIAGPLISGYIKKKFPNRIGMMIGVYSVGMGIGASLSAGLMIPLQKQLNDSWQLALASWSIFAVIGLLCWYPMLKKSEFVKHSTTKKIPFPFKNKKAWLFTLIFGLQAGIFYCISTWLAPIAQSMGFSGEQSGTIITLFTIIQMIFSFSIPSLADVYKNEKAWLMGSTLFVLLGLFCIVFDLANPWLATILIGIGLGGLFPLALALPLNAVSSSSEASSWTSMMQGVGYMIGGIIPIIAGLLRDYIAYDKQVFVLMMVLCLVLLISLLGWKNKKVTPYY</sequence>
<gene>
    <name evidence="8" type="ORF">AC625_16415</name>
</gene>
<feature type="transmembrane region" description="Helical" evidence="6">
    <location>
        <begin position="336"/>
        <end position="355"/>
    </location>
</feature>
<dbReference type="PANTHER" id="PTHR23523">
    <property type="match status" value="1"/>
</dbReference>
<accession>A0A0K9GXC6</accession>
<dbReference type="InterPro" id="IPR036259">
    <property type="entry name" value="MFS_trans_sf"/>
</dbReference>
<evidence type="ECO:0000313" key="9">
    <source>
        <dbReference type="Proteomes" id="UP000037146"/>
    </source>
</evidence>
<evidence type="ECO:0000256" key="5">
    <source>
        <dbReference type="ARBA" id="ARBA00023136"/>
    </source>
</evidence>
<feature type="transmembrane region" description="Helical" evidence="6">
    <location>
        <begin position="206"/>
        <end position="228"/>
    </location>
</feature>
<dbReference type="GO" id="GO:0005886">
    <property type="term" value="C:plasma membrane"/>
    <property type="evidence" value="ECO:0007669"/>
    <property type="project" value="UniProtKB-SubCell"/>
</dbReference>
<evidence type="ECO:0000256" key="1">
    <source>
        <dbReference type="ARBA" id="ARBA00004651"/>
    </source>
</evidence>
<dbReference type="RefSeq" id="WP_049682261.1">
    <property type="nucleotide sequence ID" value="NZ_LFZW01000001.1"/>
</dbReference>
<evidence type="ECO:0000256" key="6">
    <source>
        <dbReference type="SAM" id="Phobius"/>
    </source>
</evidence>
<feature type="transmembrane region" description="Helical" evidence="6">
    <location>
        <begin position="132"/>
        <end position="151"/>
    </location>
</feature>
<dbReference type="InterPro" id="IPR020846">
    <property type="entry name" value="MFS_dom"/>
</dbReference>
<dbReference type="Proteomes" id="UP000037146">
    <property type="component" value="Unassembled WGS sequence"/>
</dbReference>
<evidence type="ECO:0000256" key="2">
    <source>
        <dbReference type="ARBA" id="ARBA00022448"/>
    </source>
</evidence>
<dbReference type="GO" id="GO:0022857">
    <property type="term" value="F:transmembrane transporter activity"/>
    <property type="evidence" value="ECO:0007669"/>
    <property type="project" value="InterPro"/>
</dbReference>
<dbReference type="Gene3D" id="1.20.1250.20">
    <property type="entry name" value="MFS general substrate transporter like domains"/>
    <property type="match status" value="2"/>
</dbReference>
<keyword evidence="2" id="KW-0813">Transport</keyword>
<dbReference type="OrthoDB" id="9797740at2"/>
<evidence type="ECO:0000256" key="4">
    <source>
        <dbReference type="ARBA" id="ARBA00022989"/>
    </source>
</evidence>
<dbReference type="PANTHER" id="PTHR23523:SF2">
    <property type="entry name" value="2-NITROIMIDAZOLE TRANSPORTER"/>
    <property type="match status" value="1"/>
</dbReference>
<feature type="transmembrane region" description="Helical" evidence="6">
    <location>
        <begin position="42"/>
        <end position="62"/>
    </location>
</feature>
<feature type="domain" description="Major facilitator superfamily (MFS) profile" evidence="7">
    <location>
        <begin position="4"/>
        <end position="384"/>
    </location>
</feature>
<dbReference type="PROSITE" id="PS50850">
    <property type="entry name" value="MFS"/>
    <property type="match status" value="1"/>
</dbReference>
<dbReference type="EMBL" id="LFZW01000001">
    <property type="protein sequence ID" value="KMY50912.1"/>
    <property type="molecule type" value="Genomic_DNA"/>
</dbReference>
<evidence type="ECO:0000259" key="7">
    <source>
        <dbReference type="PROSITE" id="PS50850"/>
    </source>
</evidence>
<dbReference type="InterPro" id="IPR052524">
    <property type="entry name" value="MFS_Cyanate_Porter"/>
</dbReference>
<proteinExistence type="predicted"/>
<comment type="subcellular location">
    <subcellularLocation>
        <location evidence="1">Cell membrane</location>
        <topology evidence="1">Multi-pass membrane protein</topology>
    </subcellularLocation>
</comment>
<evidence type="ECO:0000313" key="8">
    <source>
        <dbReference type="EMBL" id="KMY50912.1"/>
    </source>
</evidence>
<feature type="transmembrane region" description="Helical" evidence="6">
    <location>
        <begin position="97"/>
        <end position="120"/>
    </location>
</feature>
<feature type="transmembrane region" description="Helical" evidence="6">
    <location>
        <begin position="361"/>
        <end position="379"/>
    </location>
</feature>
<protein>
    <submittedName>
        <fullName evidence="8">MFS transporter</fullName>
    </submittedName>
</protein>
<comment type="caution">
    <text evidence="8">The sequence shown here is derived from an EMBL/GenBank/DDBJ whole genome shotgun (WGS) entry which is preliminary data.</text>
</comment>
<feature type="transmembrane region" description="Helical" evidence="6">
    <location>
        <begin position="271"/>
        <end position="289"/>
    </location>
</feature>
<keyword evidence="4 6" id="KW-1133">Transmembrane helix</keyword>
<dbReference type="Pfam" id="PF07690">
    <property type="entry name" value="MFS_1"/>
    <property type="match status" value="1"/>
</dbReference>